<keyword evidence="1" id="KW-0812">Transmembrane</keyword>
<proteinExistence type="predicted"/>
<comment type="caution">
    <text evidence="2">The sequence shown here is derived from an EMBL/GenBank/DDBJ whole genome shotgun (WGS) entry which is preliminary data.</text>
</comment>
<feature type="transmembrane region" description="Helical" evidence="1">
    <location>
        <begin position="135"/>
        <end position="157"/>
    </location>
</feature>
<gene>
    <name evidence="2" type="ORF">DF182_28900</name>
</gene>
<feature type="transmembrane region" description="Helical" evidence="1">
    <location>
        <begin position="42"/>
        <end position="62"/>
    </location>
</feature>
<keyword evidence="1" id="KW-1133">Transmembrane helix</keyword>
<evidence type="ECO:0000313" key="3">
    <source>
        <dbReference type="Proteomes" id="UP000253410"/>
    </source>
</evidence>
<evidence type="ECO:0000256" key="1">
    <source>
        <dbReference type="SAM" id="Phobius"/>
    </source>
</evidence>
<keyword evidence="3" id="KW-1185">Reference proteome</keyword>
<organism evidence="2 3">
    <name type="scientific">Chitinophaga flava</name>
    <dbReference type="NCBI Taxonomy" id="2259036"/>
    <lineage>
        <taxon>Bacteria</taxon>
        <taxon>Pseudomonadati</taxon>
        <taxon>Bacteroidota</taxon>
        <taxon>Chitinophagia</taxon>
        <taxon>Chitinophagales</taxon>
        <taxon>Chitinophagaceae</taxon>
        <taxon>Chitinophaga</taxon>
    </lineage>
</organism>
<name>A0A365XWV6_9BACT</name>
<evidence type="ECO:0000313" key="2">
    <source>
        <dbReference type="EMBL" id="RBL90481.1"/>
    </source>
</evidence>
<keyword evidence="1" id="KW-0472">Membrane</keyword>
<feature type="transmembrane region" description="Helical" evidence="1">
    <location>
        <begin position="12"/>
        <end position="33"/>
    </location>
</feature>
<accession>A0A365XWV6</accession>
<reference evidence="2 3" key="1">
    <citation type="submission" date="2018-05" db="EMBL/GenBank/DDBJ databases">
        <title>Chitinophaga sp. K3CV102501T nov., isolated from isolated from a monsoon evergreen broad-leaved forest soil.</title>
        <authorList>
            <person name="Lv Y."/>
        </authorList>
    </citation>
    <scope>NUCLEOTIDE SEQUENCE [LARGE SCALE GENOMIC DNA]</scope>
    <source>
        <strain evidence="2 3">GDMCC 1.1325</strain>
    </source>
</reference>
<feature type="transmembrane region" description="Helical" evidence="1">
    <location>
        <begin position="95"/>
        <end position="115"/>
    </location>
</feature>
<dbReference type="Proteomes" id="UP000253410">
    <property type="component" value="Unassembled WGS sequence"/>
</dbReference>
<dbReference type="AlphaFoldDB" id="A0A365XWV6"/>
<dbReference type="EMBL" id="QFFJ01000002">
    <property type="protein sequence ID" value="RBL90481.1"/>
    <property type="molecule type" value="Genomic_DNA"/>
</dbReference>
<sequence length="159" mass="18570">MNILRHIYRFWLVELVLLFCVGFQVVSGLGLVIRKGFVRQPFYVVIQVLSGLYLSFFMIYHVQAVLRGRFQWKMNTDFYFAAGVANHYPEKLFFIPYYTLSLVAVFAHIAAVHYIKRMEQQPEEPLQRRYKNETLAICIAGGVVTFLIMIAFTGVLYKI</sequence>
<protein>
    <submittedName>
        <fullName evidence="2">Uncharacterized protein</fullName>
    </submittedName>
</protein>